<dbReference type="Gene3D" id="3.40.190.10">
    <property type="entry name" value="Periplasmic binding protein-like II"/>
    <property type="match status" value="2"/>
</dbReference>
<accession>A0A3P3VQP6</accession>
<evidence type="ECO:0000256" key="2">
    <source>
        <dbReference type="ARBA" id="ARBA00022729"/>
    </source>
</evidence>
<evidence type="ECO:0000313" key="6">
    <source>
        <dbReference type="Proteomes" id="UP000280792"/>
    </source>
</evidence>
<dbReference type="RefSeq" id="WP_125015485.1">
    <property type="nucleotide sequence ID" value="NZ_QWEZ01000001.1"/>
</dbReference>
<comment type="caution">
    <text evidence="5">The sequence shown here is derived from an EMBL/GenBank/DDBJ whole genome shotgun (WGS) entry which is preliminary data.</text>
</comment>
<comment type="similarity">
    <text evidence="1">Belongs to the bacterial solute-binding protein 3 family.</text>
</comment>
<gene>
    <name evidence="5" type="ORF">D0544_08255</name>
</gene>
<evidence type="ECO:0000313" key="5">
    <source>
        <dbReference type="EMBL" id="RRJ85055.1"/>
    </source>
</evidence>
<dbReference type="SUPFAM" id="SSF53850">
    <property type="entry name" value="Periplasmic binding protein-like II"/>
    <property type="match status" value="1"/>
</dbReference>
<dbReference type="Pfam" id="PF00497">
    <property type="entry name" value="SBP_bac_3"/>
    <property type="match status" value="1"/>
</dbReference>
<dbReference type="SMART" id="SM00062">
    <property type="entry name" value="PBPb"/>
    <property type="match status" value="1"/>
</dbReference>
<evidence type="ECO:0000256" key="3">
    <source>
        <dbReference type="SAM" id="SignalP"/>
    </source>
</evidence>
<feature type="signal peptide" evidence="3">
    <location>
        <begin position="1"/>
        <end position="21"/>
    </location>
</feature>
<dbReference type="EMBL" id="QWEZ01000001">
    <property type="protein sequence ID" value="RRJ85055.1"/>
    <property type="molecule type" value="Genomic_DNA"/>
</dbReference>
<dbReference type="AlphaFoldDB" id="A0A3P3VQP6"/>
<feature type="domain" description="Solute-binding protein family 3/N-terminal" evidence="4">
    <location>
        <begin position="23"/>
        <end position="246"/>
    </location>
</feature>
<feature type="chain" id="PRO_5018072280" description="Solute-binding protein family 3/N-terminal domain-containing protein" evidence="3">
    <location>
        <begin position="22"/>
        <end position="249"/>
    </location>
</feature>
<dbReference type="Proteomes" id="UP000280792">
    <property type="component" value="Unassembled WGS sequence"/>
</dbReference>
<organism evidence="5 6">
    <name type="scientific">Aestuariirhabdus litorea</name>
    <dbReference type="NCBI Taxonomy" id="2528527"/>
    <lineage>
        <taxon>Bacteria</taxon>
        <taxon>Pseudomonadati</taxon>
        <taxon>Pseudomonadota</taxon>
        <taxon>Gammaproteobacteria</taxon>
        <taxon>Oceanospirillales</taxon>
        <taxon>Aestuariirhabdaceae</taxon>
        <taxon>Aestuariirhabdus</taxon>
    </lineage>
</organism>
<sequence length="249" mass="27854">MRPLSLISLLMFGCLSLNLQAAPLQVAASTWPPYVDESAARRGAAVVIVEQALKRAGFDVNMVVDIWPRSLEGTRSGVYDVIAAAWYSEARNKELAFSRPFLKNHLKFVVLKGRGLKYESTQDLEGKMIGTIRDYAYGEPFDSARLAIRVPANHVIQNLRRLVLGQIDMVLADEQEIRYTIRTFMADQTSSLELLPTSISSNGLHIAVSRATPGYEHILQRFDDAIDSMREDGSLQRIIDEYEISSVCC</sequence>
<evidence type="ECO:0000259" key="4">
    <source>
        <dbReference type="SMART" id="SM00062"/>
    </source>
</evidence>
<dbReference type="PANTHER" id="PTHR35936">
    <property type="entry name" value="MEMBRANE-BOUND LYTIC MUREIN TRANSGLYCOSYLASE F"/>
    <property type="match status" value="1"/>
</dbReference>
<evidence type="ECO:0000256" key="1">
    <source>
        <dbReference type="ARBA" id="ARBA00010333"/>
    </source>
</evidence>
<protein>
    <recommendedName>
        <fullName evidence="4">Solute-binding protein family 3/N-terminal domain-containing protein</fullName>
    </recommendedName>
</protein>
<keyword evidence="6" id="KW-1185">Reference proteome</keyword>
<reference evidence="5 6" key="1">
    <citation type="submission" date="2018-08" db="EMBL/GenBank/DDBJ databases">
        <authorList>
            <person name="Khan S.A."/>
        </authorList>
    </citation>
    <scope>NUCLEOTIDE SEQUENCE [LARGE SCALE GENOMIC DNA]</scope>
    <source>
        <strain evidence="5 6">GTF-13</strain>
    </source>
</reference>
<proteinExistence type="inferred from homology"/>
<name>A0A3P3VQP6_9GAMM</name>
<dbReference type="InterPro" id="IPR001638">
    <property type="entry name" value="Solute-binding_3/MltF_N"/>
</dbReference>
<reference evidence="5 6" key="2">
    <citation type="submission" date="2018-12" db="EMBL/GenBank/DDBJ databases">
        <title>Simiduia agarivorans gen. nov., sp. nov., a marine, agarolytic bacterium isolated from shallow coastal water from Keelung, Taiwan.</title>
        <authorList>
            <person name="Shieh W.Y."/>
        </authorList>
    </citation>
    <scope>NUCLEOTIDE SEQUENCE [LARGE SCALE GENOMIC DNA]</scope>
    <source>
        <strain evidence="5 6">GTF-13</strain>
    </source>
</reference>
<dbReference type="PANTHER" id="PTHR35936:SF25">
    <property type="entry name" value="ABC TRANSPORTER SUBSTRATE-BINDING PROTEIN"/>
    <property type="match status" value="1"/>
</dbReference>
<keyword evidence="2 3" id="KW-0732">Signal</keyword>